<dbReference type="GO" id="GO:0005737">
    <property type="term" value="C:cytoplasm"/>
    <property type="evidence" value="ECO:0007669"/>
    <property type="project" value="TreeGrafter"/>
</dbReference>
<reference evidence="4" key="1">
    <citation type="journal article" date="2004" name="Nature">
        <title>Genome duplication in the teleost fish Tetraodon nigroviridis reveals the early vertebrate proto-karyotype.</title>
        <authorList>
            <person name="Jaillon O."/>
            <person name="Aury J.-M."/>
            <person name="Brunet F."/>
            <person name="Petit J.-L."/>
            <person name="Stange-Thomann N."/>
            <person name="Mauceli E."/>
            <person name="Bouneau L."/>
            <person name="Fischer C."/>
            <person name="Ozouf-Costaz C."/>
            <person name="Bernot A."/>
            <person name="Nicaud S."/>
            <person name="Jaffe D."/>
            <person name="Fisher S."/>
            <person name="Lutfalla G."/>
            <person name="Dossat C."/>
            <person name="Segurens B."/>
            <person name="Dasilva C."/>
            <person name="Salanoubat M."/>
            <person name="Levy M."/>
            <person name="Boudet N."/>
            <person name="Castellano S."/>
            <person name="Anthouard V."/>
            <person name="Jubin C."/>
            <person name="Castelli V."/>
            <person name="Katinka M."/>
            <person name="Vacherie B."/>
            <person name="Biemont C."/>
            <person name="Skalli Z."/>
            <person name="Cattolico L."/>
            <person name="Poulain J."/>
            <person name="De Berardinis V."/>
            <person name="Cruaud C."/>
            <person name="Duprat S."/>
            <person name="Brottier P."/>
            <person name="Coutanceau J.-P."/>
            <person name="Gouzy J."/>
            <person name="Parra G."/>
            <person name="Lardier G."/>
            <person name="Chapple C."/>
            <person name="McKernan K.J."/>
            <person name="McEwan P."/>
            <person name="Bosak S."/>
            <person name="Kellis M."/>
            <person name="Volff J.-N."/>
            <person name="Guigo R."/>
            <person name="Zody M.C."/>
            <person name="Mesirov J."/>
            <person name="Lindblad-Toh K."/>
            <person name="Birren B."/>
            <person name="Nusbaum C."/>
            <person name="Kahn D."/>
            <person name="Robinson-Rechavi M."/>
            <person name="Laudet V."/>
            <person name="Schachter V."/>
            <person name="Quetier F."/>
            <person name="Saurin W."/>
            <person name="Scarpelli C."/>
            <person name="Wincker P."/>
            <person name="Lander E.S."/>
            <person name="Weissenbach J."/>
            <person name="Roest Crollius H."/>
        </authorList>
    </citation>
    <scope>NUCLEOTIDE SEQUENCE [LARGE SCALE GENOMIC DNA]</scope>
</reference>
<feature type="compositionally biased region" description="Basic and acidic residues" evidence="3">
    <location>
        <begin position="456"/>
        <end position="465"/>
    </location>
</feature>
<feature type="region of interest" description="Disordered" evidence="3">
    <location>
        <begin position="486"/>
        <end position="532"/>
    </location>
</feature>
<evidence type="ECO:0000256" key="3">
    <source>
        <dbReference type="SAM" id="MobiDB-lite"/>
    </source>
</evidence>
<accession>Q4RFV9</accession>
<gene>
    <name evidence="4" type="ORF">GSTENG00035155001</name>
</gene>
<dbReference type="GO" id="GO:0043484">
    <property type="term" value="P:regulation of RNA splicing"/>
    <property type="evidence" value="ECO:0007669"/>
    <property type="project" value="TreeGrafter"/>
</dbReference>
<name>Q4RFV9_TETNG</name>
<dbReference type="EMBL" id="CAAE01015113">
    <property type="protein sequence ID" value="CAG12723.1"/>
    <property type="molecule type" value="Genomic_DNA"/>
</dbReference>
<keyword evidence="2" id="KW-0539">Nucleus</keyword>
<evidence type="ECO:0000313" key="4">
    <source>
        <dbReference type="EMBL" id="CAG12723.1"/>
    </source>
</evidence>
<dbReference type="PANTHER" id="PTHR23348">
    <property type="entry name" value="PERIAXIN/AHNAK"/>
    <property type="match status" value="1"/>
</dbReference>
<dbReference type="AlphaFoldDB" id="Q4RFV9"/>
<dbReference type="InterPro" id="IPR052082">
    <property type="entry name" value="Myelin_sheath_structural"/>
</dbReference>
<evidence type="ECO:0000256" key="2">
    <source>
        <dbReference type="ARBA" id="ARBA00023242"/>
    </source>
</evidence>
<dbReference type="PANTHER" id="PTHR23348:SF42">
    <property type="entry name" value="PERIAXIN"/>
    <property type="match status" value="1"/>
</dbReference>
<dbReference type="OrthoDB" id="447516at2759"/>
<feature type="region of interest" description="Disordered" evidence="3">
    <location>
        <begin position="456"/>
        <end position="475"/>
    </location>
</feature>
<protein>
    <submittedName>
        <fullName evidence="4">(spotted green pufferfish) hypothetical protein</fullName>
    </submittedName>
</protein>
<dbReference type="GO" id="GO:0032287">
    <property type="term" value="P:peripheral nervous system myelin maintenance"/>
    <property type="evidence" value="ECO:0007669"/>
    <property type="project" value="TreeGrafter"/>
</dbReference>
<feature type="region of interest" description="Disordered" evidence="3">
    <location>
        <begin position="598"/>
        <end position="617"/>
    </location>
</feature>
<comment type="subcellular location">
    <subcellularLocation>
        <location evidence="1">Nucleus</location>
    </subcellularLocation>
</comment>
<organism evidence="4">
    <name type="scientific">Tetraodon nigroviridis</name>
    <name type="common">Spotted green pufferfish</name>
    <name type="synonym">Chelonodon nigroviridis</name>
    <dbReference type="NCBI Taxonomy" id="99883"/>
    <lineage>
        <taxon>Eukaryota</taxon>
        <taxon>Metazoa</taxon>
        <taxon>Chordata</taxon>
        <taxon>Craniata</taxon>
        <taxon>Vertebrata</taxon>
        <taxon>Euteleostomi</taxon>
        <taxon>Actinopterygii</taxon>
        <taxon>Neopterygii</taxon>
        <taxon>Teleostei</taxon>
        <taxon>Neoteleostei</taxon>
        <taxon>Acanthomorphata</taxon>
        <taxon>Eupercaria</taxon>
        <taxon>Tetraodontiformes</taxon>
        <taxon>Tetradontoidea</taxon>
        <taxon>Tetraodontidae</taxon>
        <taxon>Tetraodon</taxon>
    </lineage>
</organism>
<reference evidence="4" key="2">
    <citation type="submission" date="2004-02" db="EMBL/GenBank/DDBJ databases">
        <authorList>
            <consortium name="Genoscope"/>
            <consortium name="Whitehead Institute Centre for Genome Research"/>
        </authorList>
    </citation>
    <scope>NUCLEOTIDE SEQUENCE</scope>
</reference>
<comment type="caution">
    <text evidence="4">The sequence shown here is derived from an EMBL/GenBank/DDBJ whole genome shotgun (WGS) entry which is preliminary data.</text>
</comment>
<proteinExistence type="predicted"/>
<sequence length="930" mass="101286">MPSVDVSLPKGKTDVEFEIDGKSGKEGKFHLPSFDVSLPKIKSKGFGVDIPNIEGDVSLPKVKSPDVDVSIEGPEMKGGKLSLPSVDTDLDVEGPQLKGHKFKMPKFDVSLPKVNLPEGNVSMPALDISLPKGNLKGDVDVDGHMGKGARMHVPSVDLAMPKMKAKGIDLDVEGPELKGDISIPRGEFEADLDVEGPDLKGSKFKLPKFDVSLPKVNLPEGHINVQGPEIKGKKIEMPDIDISVPKGKCEGEIKVPGGKGGKFKMPKFDVSLPKVQLPESNIKLTGPEFKGKKTEMPDIDVSLPKGEAVGGIDEGPEIKDNTFKMPKFDVSLPKVNLPEAKVDFDFGLTKPKDDNVEVELLKAEGGRPISGGSFNFPDVSLKVPSLSLPRFGAKSKSGDFNMSEKGPKAQNRAPSVEFDKNGKVKIKKPKAKMSVLGMKMKNEDVTASCPDVDIKVKSGKTDSSKPDLNVEGSKYKSKHRIKFPTFKFSSSKSQQQEEKNNANLHANVEREGGLSSAEVSINPGTISDLDKPSVLLETKAKSKVKIPSLELSLKGSNTPDTEDLLCTGEVDDPDVEIKGYTEGKLKMPQLKIPDVQISLPRGKTENPEVEFKGKGGKYKMMKTPDLDNSLPEQKIPLVDISLPKEKTKRVNETKDAEQFKMPNVELYIPKGKKDRGVRSDVDVGNIKLPQIKMPEVDVSLSKAKGNQGDVPANEMEATEEKVKCPDVEREDNDKDFQFSSPDLEVTADTAASGSFHLEGENKVMDFDIHSQGDEWKKEGRNVEAPDVNVTTAGFSKKIKGSKFESDVACKVPSIPDIEFDIASQDEDDEKLKTEKKIKIPKFGIPLPYISSPEARMHGYGQDFQHGGSQIPKVKKAVFVLVNPPQTDVPSTSTSLLAQTTKTTVRDIKISSVQNTEVKFENESKGKGLTI</sequence>
<feature type="region of interest" description="Disordered" evidence="3">
    <location>
        <begin position="702"/>
        <end position="739"/>
    </location>
</feature>
<feature type="compositionally biased region" description="Basic and acidic residues" evidence="3">
    <location>
        <begin position="602"/>
        <end position="613"/>
    </location>
</feature>
<feature type="compositionally biased region" description="Basic and acidic residues" evidence="3">
    <location>
        <begin position="718"/>
        <end position="736"/>
    </location>
</feature>
<dbReference type="KEGG" id="tng:GSTEN00035155G001"/>
<dbReference type="GO" id="GO:0005634">
    <property type="term" value="C:nucleus"/>
    <property type="evidence" value="ECO:0007669"/>
    <property type="project" value="UniProtKB-SubCell"/>
</dbReference>
<evidence type="ECO:0000256" key="1">
    <source>
        <dbReference type="ARBA" id="ARBA00004123"/>
    </source>
</evidence>